<dbReference type="Proteomes" id="UP000028582">
    <property type="component" value="Unassembled WGS sequence"/>
</dbReference>
<accession>A0A081AQH8</accession>
<proteinExistence type="predicted"/>
<sequence length="58" mass="6707">MKDFLNTEDKLFTKAHTLMSKLRTIIGRAPLCCVFDLSPLPKNDTSGGHTNKRWWRDT</sequence>
<gene>
    <name evidence="1" type="ORF">F444_04496</name>
</gene>
<evidence type="ECO:0000313" key="1">
    <source>
        <dbReference type="EMBL" id="ETO81139.1"/>
    </source>
</evidence>
<dbReference type="AlphaFoldDB" id="A0A081AQH8"/>
<dbReference type="EMBL" id="ANJA01000908">
    <property type="protein sequence ID" value="ETO81139.1"/>
    <property type="molecule type" value="Genomic_DNA"/>
</dbReference>
<reference evidence="1 2" key="1">
    <citation type="submission" date="2013-11" db="EMBL/GenBank/DDBJ databases">
        <title>The Genome Sequence of Phytophthora parasitica P1976.</title>
        <authorList>
            <consortium name="The Broad Institute Genomics Platform"/>
            <person name="Russ C."/>
            <person name="Tyler B."/>
            <person name="Panabieres F."/>
            <person name="Shan W."/>
            <person name="Tripathy S."/>
            <person name="Grunwald N."/>
            <person name="Machado M."/>
            <person name="Johnson C.S."/>
            <person name="Walker B."/>
            <person name="Young S."/>
            <person name="Zeng Q."/>
            <person name="Gargeya S."/>
            <person name="Fitzgerald M."/>
            <person name="Haas B."/>
            <person name="Abouelleil A."/>
            <person name="Allen A.W."/>
            <person name="Alvarado L."/>
            <person name="Arachchi H.M."/>
            <person name="Berlin A.M."/>
            <person name="Chapman S.B."/>
            <person name="Gainer-Dewar J."/>
            <person name="Goldberg J."/>
            <person name="Griggs A."/>
            <person name="Gujja S."/>
            <person name="Hansen M."/>
            <person name="Howarth C."/>
            <person name="Imamovic A."/>
            <person name="Ireland A."/>
            <person name="Larimer J."/>
            <person name="McCowan C."/>
            <person name="Murphy C."/>
            <person name="Pearson M."/>
            <person name="Poon T.W."/>
            <person name="Priest M."/>
            <person name="Roberts A."/>
            <person name="Saif S."/>
            <person name="Shea T."/>
            <person name="Sisk P."/>
            <person name="Sykes S."/>
            <person name="Wortman J."/>
            <person name="Nusbaum C."/>
            <person name="Birren B."/>
        </authorList>
    </citation>
    <scope>NUCLEOTIDE SEQUENCE [LARGE SCALE GENOMIC DNA]</scope>
    <source>
        <strain evidence="1 2">P1976</strain>
    </source>
</reference>
<evidence type="ECO:0000313" key="2">
    <source>
        <dbReference type="Proteomes" id="UP000028582"/>
    </source>
</evidence>
<name>A0A081AQH8_PHYNI</name>
<organism evidence="1 2">
    <name type="scientific">Phytophthora nicotianae P1976</name>
    <dbReference type="NCBI Taxonomy" id="1317066"/>
    <lineage>
        <taxon>Eukaryota</taxon>
        <taxon>Sar</taxon>
        <taxon>Stramenopiles</taxon>
        <taxon>Oomycota</taxon>
        <taxon>Peronosporomycetes</taxon>
        <taxon>Peronosporales</taxon>
        <taxon>Peronosporaceae</taxon>
        <taxon>Phytophthora</taxon>
    </lineage>
</organism>
<protein>
    <submittedName>
        <fullName evidence="1">Uncharacterized protein</fullName>
    </submittedName>
</protein>
<comment type="caution">
    <text evidence="1">The sequence shown here is derived from an EMBL/GenBank/DDBJ whole genome shotgun (WGS) entry which is preliminary data.</text>
</comment>